<evidence type="ECO:0000313" key="4">
    <source>
        <dbReference type="Proteomes" id="UP000053127"/>
    </source>
</evidence>
<evidence type="ECO:0000256" key="1">
    <source>
        <dbReference type="ARBA" id="ARBA00022801"/>
    </source>
</evidence>
<dbReference type="PROSITE" id="PS00893">
    <property type="entry name" value="NUDIX_BOX"/>
    <property type="match status" value="1"/>
</dbReference>
<reference evidence="3 4" key="1">
    <citation type="submission" date="2015-10" db="EMBL/GenBank/DDBJ databases">
        <title>Draft genome sequence of Streptomyces yokosukanensis DSM 40224, type strain for the species Streptomyces yokosukanensis.</title>
        <authorList>
            <person name="Ruckert C."/>
            <person name="Winkler A."/>
            <person name="Kalinowski J."/>
            <person name="Kampfer P."/>
            <person name="Glaeser S."/>
        </authorList>
    </citation>
    <scope>NUCLEOTIDE SEQUENCE [LARGE SCALE GENOMIC DNA]</scope>
    <source>
        <strain evidence="3 4">DSM 40224</strain>
    </source>
</reference>
<sequence>MGEQVEHVDVHDRVMRIVRRDDAVREGWLHRVVGVVCRDADGRVLVNRRSMDVPWFAGGYAPLIAGAVWPGESYEQAAGRELREELGVHAEVRHLFKFICPGAIGPYWFGIHEAVVTDVVVPDVHEIAWSGWLTLSEYRSAAACWPLVPDAGEAFEQYLRRCQ</sequence>
<dbReference type="SUPFAM" id="SSF55811">
    <property type="entry name" value="Nudix"/>
    <property type="match status" value="1"/>
</dbReference>
<accession>A0A124HE30</accession>
<dbReference type="AlphaFoldDB" id="A0A124HE30"/>
<dbReference type="InterPro" id="IPR015797">
    <property type="entry name" value="NUDIX_hydrolase-like_dom_sf"/>
</dbReference>
<dbReference type="InterPro" id="IPR000086">
    <property type="entry name" value="NUDIX_hydrolase_dom"/>
</dbReference>
<dbReference type="GO" id="GO:0016787">
    <property type="term" value="F:hydrolase activity"/>
    <property type="evidence" value="ECO:0007669"/>
    <property type="project" value="UniProtKB-KW"/>
</dbReference>
<evidence type="ECO:0000259" key="2">
    <source>
        <dbReference type="PROSITE" id="PS51462"/>
    </source>
</evidence>
<dbReference type="Pfam" id="PF00293">
    <property type="entry name" value="NUDIX"/>
    <property type="match status" value="1"/>
</dbReference>
<dbReference type="Proteomes" id="UP000053127">
    <property type="component" value="Unassembled WGS sequence"/>
</dbReference>
<feature type="domain" description="Nudix hydrolase" evidence="2">
    <location>
        <begin position="28"/>
        <end position="157"/>
    </location>
</feature>
<dbReference type="InterPro" id="IPR020084">
    <property type="entry name" value="NUDIX_hydrolase_CS"/>
</dbReference>
<evidence type="ECO:0000313" key="3">
    <source>
        <dbReference type="EMBL" id="KUM99427.1"/>
    </source>
</evidence>
<comment type="caution">
    <text evidence="3">The sequence shown here is derived from an EMBL/GenBank/DDBJ whole genome shotgun (WGS) entry which is preliminary data.</text>
</comment>
<protein>
    <recommendedName>
        <fullName evidence="2">Nudix hydrolase domain-containing protein</fullName>
    </recommendedName>
</protein>
<keyword evidence="1" id="KW-0378">Hydrolase</keyword>
<name>A0A124HE30_9ACTN</name>
<dbReference type="Gene3D" id="3.90.79.10">
    <property type="entry name" value="Nucleoside Triphosphate Pyrophosphohydrolase"/>
    <property type="match status" value="1"/>
</dbReference>
<gene>
    <name evidence="3" type="ORF">AQI95_39210</name>
</gene>
<dbReference type="PROSITE" id="PS51462">
    <property type="entry name" value="NUDIX"/>
    <property type="match status" value="1"/>
</dbReference>
<organism evidence="3 4">
    <name type="scientific">Streptomyces yokosukanensis</name>
    <dbReference type="NCBI Taxonomy" id="67386"/>
    <lineage>
        <taxon>Bacteria</taxon>
        <taxon>Bacillati</taxon>
        <taxon>Actinomycetota</taxon>
        <taxon>Actinomycetes</taxon>
        <taxon>Kitasatosporales</taxon>
        <taxon>Streptomycetaceae</taxon>
        <taxon>Streptomyces</taxon>
    </lineage>
</organism>
<dbReference type="EMBL" id="LMWN01000064">
    <property type="protein sequence ID" value="KUM99427.1"/>
    <property type="molecule type" value="Genomic_DNA"/>
</dbReference>
<dbReference type="STRING" id="67386.AQI95_39210"/>
<keyword evidence="4" id="KW-1185">Reference proteome</keyword>
<proteinExistence type="predicted"/>